<keyword evidence="1" id="KW-0694">RNA-binding</keyword>
<dbReference type="EMBL" id="JBCNJP010006575">
    <property type="protein sequence ID" value="KAK9049470.1"/>
    <property type="molecule type" value="Genomic_DNA"/>
</dbReference>
<dbReference type="InterPro" id="IPR012677">
    <property type="entry name" value="Nucleotide-bd_a/b_plait_sf"/>
</dbReference>
<dbReference type="InterPro" id="IPR035979">
    <property type="entry name" value="RBD_domain_sf"/>
</dbReference>
<name>A0AAP0GIT2_9ASTR</name>
<protein>
    <recommendedName>
        <fullName evidence="3">RRM domain-containing protein</fullName>
    </recommendedName>
</protein>
<dbReference type="CDD" id="cd00590">
    <property type="entry name" value="RRM_SF"/>
    <property type="match status" value="1"/>
</dbReference>
<feature type="region of interest" description="Disordered" evidence="2">
    <location>
        <begin position="138"/>
        <end position="164"/>
    </location>
</feature>
<dbReference type="InterPro" id="IPR000504">
    <property type="entry name" value="RRM_dom"/>
</dbReference>
<evidence type="ECO:0000256" key="1">
    <source>
        <dbReference type="PROSITE-ProRule" id="PRU00176"/>
    </source>
</evidence>
<dbReference type="Proteomes" id="UP001408789">
    <property type="component" value="Unassembled WGS sequence"/>
</dbReference>
<comment type="caution">
    <text evidence="4">The sequence shown here is derived from an EMBL/GenBank/DDBJ whole genome shotgun (WGS) entry which is preliminary data.</text>
</comment>
<sequence length="252" mass="28291">MSEKERERVHQEGKCDGHGREEAINDGGWQQVTRKHKGHWKEINAWRKRGGKEATTFFISNIPVGVTSQTLWQTFSQHGKVVDVVVPFRKSKMGTSFGFVRIVGIGNAEEAIARMGKVVIENCIVGVSLPKFDRNGKKIRQPERKEGNAQPISVEHKGGGESNVGWQEQIRTGTTHYKDVVLRRTVLGGMLDLRVSQARDVANLIGRSVFGKVKTLVALNYIEDWLNIMEVFNITVKYIEERWGYGGTCAGL</sequence>
<evidence type="ECO:0000259" key="3">
    <source>
        <dbReference type="PROSITE" id="PS50102"/>
    </source>
</evidence>
<dbReference type="SMART" id="SM00360">
    <property type="entry name" value="RRM"/>
    <property type="match status" value="1"/>
</dbReference>
<evidence type="ECO:0000256" key="2">
    <source>
        <dbReference type="SAM" id="MobiDB-lite"/>
    </source>
</evidence>
<evidence type="ECO:0000313" key="5">
    <source>
        <dbReference type="Proteomes" id="UP001408789"/>
    </source>
</evidence>
<proteinExistence type="predicted"/>
<feature type="domain" description="RRM" evidence="3">
    <location>
        <begin position="55"/>
        <end position="146"/>
    </location>
</feature>
<organism evidence="4 5">
    <name type="scientific">Deinandra increscens subsp. villosa</name>
    <dbReference type="NCBI Taxonomy" id="3103831"/>
    <lineage>
        <taxon>Eukaryota</taxon>
        <taxon>Viridiplantae</taxon>
        <taxon>Streptophyta</taxon>
        <taxon>Embryophyta</taxon>
        <taxon>Tracheophyta</taxon>
        <taxon>Spermatophyta</taxon>
        <taxon>Magnoliopsida</taxon>
        <taxon>eudicotyledons</taxon>
        <taxon>Gunneridae</taxon>
        <taxon>Pentapetalae</taxon>
        <taxon>asterids</taxon>
        <taxon>campanulids</taxon>
        <taxon>Asterales</taxon>
        <taxon>Asteraceae</taxon>
        <taxon>Asteroideae</taxon>
        <taxon>Heliantheae alliance</taxon>
        <taxon>Madieae</taxon>
        <taxon>Madiinae</taxon>
        <taxon>Deinandra</taxon>
    </lineage>
</organism>
<reference evidence="4 5" key="1">
    <citation type="submission" date="2024-04" db="EMBL/GenBank/DDBJ databases">
        <title>The reference genome of an endangered Asteraceae, Deinandra increscens subsp. villosa, native to the Central Coast of California.</title>
        <authorList>
            <person name="Guilliams M."/>
            <person name="Hasenstab-Lehman K."/>
            <person name="Meyer R."/>
            <person name="Mcevoy S."/>
        </authorList>
    </citation>
    <scope>NUCLEOTIDE SEQUENCE [LARGE SCALE GENOMIC DNA]</scope>
    <source>
        <tissue evidence="4">Leaf</tissue>
    </source>
</reference>
<feature type="region of interest" description="Disordered" evidence="2">
    <location>
        <begin position="1"/>
        <end position="36"/>
    </location>
</feature>
<accession>A0AAP0GIT2</accession>
<gene>
    <name evidence="4" type="ORF">SSX86_031561</name>
</gene>
<keyword evidence="5" id="KW-1185">Reference proteome</keyword>
<dbReference type="Pfam" id="PF00076">
    <property type="entry name" value="RRM_1"/>
    <property type="match status" value="1"/>
</dbReference>
<dbReference type="PROSITE" id="PS50102">
    <property type="entry name" value="RRM"/>
    <property type="match status" value="1"/>
</dbReference>
<dbReference type="Gene3D" id="3.30.70.330">
    <property type="match status" value="1"/>
</dbReference>
<evidence type="ECO:0000313" key="4">
    <source>
        <dbReference type="EMBL" id="KAK9049470.1"/>
    </source>
</evidence>
<feature type="compositionally biased region" description="Basic and acidic residues" evidence="2">
    <location>
        <begin position="138"/>
        <end position="147"/>
    </location>
</feature>
<dbReference type="AlphaFoldDB" id="A0AAP0GIT2"/>
<feature type="compositionally biased region" description="Basic and acidic residues" evidence="2">
    <location>
        <begin position="1"/>
        <end position="23"/>
    </location>
</feature>
<dbReference type="GO" id="GO:0003723">
    <property type="term" value="F:RNA binding"/>
    <property type="evidence" value="ECO:0007669"/>
    <property type="project" value="UniProtKB-UniRule"/>
</dbReference>
<dbReference type="SUPFAM" id="SSF54928">
    <property type="entry name" value="RNA-binding domain, RBD"/>
    <property type="match status" value="1"/>
</dbReference>